<proteinExistence type="predicted"/>
<gene>
    <name evidence="1" type="ORF">FH603_5496</name>
</gene>
<dbReference type="EMBL" id="VFIA01000069">
    <property type="protein sequence ID" value="MBC3794964.1"/>
    <property type="molecule type" value="Genomic_DNA"/>
</dbReference>
<keyword evidence="2" id="KW-1185">Reference proteome</keyword>
<name>A0ABR6WEM7_9BACT</name>
<evidence type="ECO:0000313" key="2">
    <source>
        <dbReference type="Proteomes" id="UP000700732"/>
    </source>
</evidence>
<dbReference type="Proteomes" id="UP000700732">
    <property type="component" value="Unassembled WGS sequence"/>
</dbReference>
<organism evidence="1 2">
    <name type="scientific">Spirosoma utsteinense</name>
    <dbReference type="NCBI Taxonomy" id="2585773"/>
    <lineage>
        <taxon>Bacteria</taxon>
        <taxon>Pseudomonadati</taxon>
        <taxon>Bacteroidota</taxon>
        <taxon>Cytophagia</taxon>
        <taxon>Cytophagales</taxon>
        <taxon>Cytophagaceae</taxon>
        <taxon>Spirosoma</taxon>
    </lineage>
</organism>
<protein>
    <submittedName>
        <fullName evidence="1">Uncharacterized protein</fullName>
    </submittedName>
</protein>
<accession>A0ABR6WEM7</accession>
<reference evidence="1 2" key="1">
    <citation type="submission" date="2019-06" db="EMBL/GenBank/DDBJ databases">
        <title>Spirosoma utsteinense sp. nov. isolated from Antarctic ice-free soils.</title>
        <authorList>
            <person name="Tahon G."/>
        </authorList>
    </citation>
    <scope>NUCLEOTIDE SEQUENCE [LARGE SCALE GENOMIC DNA]</scope>
    <source>
        <strain evidence="1 2">LMG 31447</strain>
    </source>
</reference>
<sequence length="70" mass="8110">MTNVVQMLRKAGYIEEAQAMGSITHIVGYRVEPELPLHEYTPGLEIMRTIEYFGHCRNLNNFINESEQII</sequence>
<comment type="caution">
    <text evidence="1">The sequence shown here is derived from an EMBL/GenBank/DDBJ whole genome shotgun (WGS) entry which is preliminary data.</text>
</comment>
<evidence type="ECO:0000313" key="1">
    <source>
        <dbReference type="EMBL" id="MBC3794964.1"/>
    </source>
</evidence>